<protein>
    <submittedName>
        <fullName evidence="1">Uncharacterized protein</fullName>
    </submittedName>
</protein>
<comment type="caution">
    <text evidence="1">The sequence shown here is derived from an EMBL/GenBank/DDBJ whole genome shotgun (WGS) entry which is preliminary data.</text>
</comment>
<keyword evidence="2" id="KW-1185">Reference proteome</keyword>
<organism evidence="1 2">
    <name type="scientific">Ridgeia piscesae</name>
    <name type="common">Tubeworm</name>
    <dbReference type="NCBI Taxonomy" id="27915"/>
    <lineage>
        <taxon>Eukaryota</taxon>
        <taxon>Metazoa</taxon>
        <taxon>Spiralia</taxon>
        <taxon>Lophotrochozoa</taxon>
        <taxon>Annelida</taxon>
        <taxon>Polychaeta</taxon>
        <taxon>Sedentaria</taxon>
        <taxon>Canalipalpata</taxon>
        <taxon>Sabellida</taxon>
        <taxon>Siboglinidae</taxon>
        <taxon>Ridgeia</taxon>
    </lineage>
</organism>
<dbReference type="Proteomes" id="UP001209878">
    <property type="component" value="Unassembled WGS sequence"/>
</dbReference>
<gene>
    <name evidence="1" type="ORF">NP493_1083g00000</name>
</gene>
<evidence type="ECO:0000313" key="1">
    <source>
        <dbReference type="EMBL" id="KAK2171257.1"/>
    </source>
</evidence>
<accession>A0AAD9KHI6</accession>
<evidence type="ECO:0000313" key="2">
    <source>
        <dbReference type="Proteomes" id="UP001209878"/>
    </source>
</evidence>
<sequence length="414" mass="47885">MLQKLYIEESTRTEYTSGLKQDTICRTRHNDYLLKMPHRTNKTLHRVQDIPFPAVPPEVLHFRKVHEQATELRKWFKAWKDQDHSVRDYRKYFKPVLCYLEGSWIHSGEKIEDSFPSNAHHMDAETWYDMQENIRYTSMSGTKARPENYSFLPTTIVRMNGSTPVVAQWNYRILCHPLKDDLPLNRFRPVTNAAHTRGFDLDLDKIASYRSTLFELNAFDTDEFEDGQIVNQLLDRLMGEIPGKDNYPGDVIYYIDLNTAYYHRIYSDTALDAMGRFFKYRGFQDPYVFMAQTTNPKVPAIEIETNCKGTGPTRTCVKSKSRWSYAVPLEIVYMTPLSKWNPHKIVYKGHETSERGKTVSANGRNGGLSTEKAFNGSNTKWYVITPASFYSDKATETNPADTSIKGTIGVLKKT</sequence>
<proteinExistence type="predicted"/>
<dbReference type="EMBL" id="JAODUO010001085">
    <property type="protein sequence ID" value="KAK2171257.1"/>
    <property type="molecule type" value="Genomic_DNA"/>
</dbReference>
<dbReference type="AlphaFoldDB" id="A0AAD9KHI6"/>
<name>A0AAD9KHI6_RIDPI</name>
<reference evidence="1" key="1">
    <citation type="journal article" date="2023" name="Mol. Biol. Evol.">
        <title>Third-Generation Sequencing Reveals the Adaptive Role of the Epigenome in Three Deep-Sea Polychaetes.</title>
        <authorList>
            <person name="Perez M."/>
            <person name="Aroh O."/>
            <person name="Sun Y."/>
            <person name="Lan Y."/>
            <person name="Juniper S.K."/>
            <person name="Young C.R."/>
            <person name="Angers B."/>
            <person name="Qian P.Y."/>
        </authorList>
    </citation>
    <scope>NUCLEOTIDE SEQUENCE</scope>
    <source>
        <strain evidence="1">R07B-5</strain>
    </source>
</reference>